<dbReference type="InterPro" id="IPR036661">
    <property type="entry name" value="Luciferase-like_sf"/>
</dbReference>
<comment type="caution">
    <text evidence="4">The sequence shown here is derived from an EMBL/GenBank/DDBJ whole genome shotgun (WGS) entry which is preliminary data.</text>
</comment>
<evidence type="ECO:0000256" key="1">
    <source>
        <dbReference type="ARBA" id="ARBA00023002"/>
    </source>
</evidence>
<dbReference type="EC" id="1.-.-.-" evidence="4"/>
<evidence type="ECO:0000313" key="5">
    <source>
        <dbReference type="Proteomes" id="UP001551658"/>
    </source>
</evidence>
<organism evidence="4 5">
    <name type="scientific">Nocardia fusca</name>
    <dbReference type="NCBI Taxonomy" id="941183"/>
    <lineage>
        <taxon>Bacteria</taxon>
        <taxon>Bacillati</taxon>
        <taxon>Actinomycetota</taxon>
        <taxon>Actinomycetes</taxon>
        <taxon>Mycobacteriales</taxon>
        <taxon>Nocardiaceae</taxon>
        <taxon>Nocardia</taxon>
    </lineage>
</organism>
<dbReference type="PANTHER" id="PTHR30137:SF8">
    <property type="entry name" value="BLR5498 PROTEIN"/>
    <property type="match status" value="1"/>
</dbReference>
<dbReference type="Gene3D" id="3.20.20.30">
    <property type="entry name" value="Luciferase-like domain"/>
    <property type="match status" value="1"/>
</dbReference>
<accession>A0ABV3FFH1</accession>
<proteinExistence type="predicted"/>
<dbReference type="PANTHER" id="PTHR30137">
    <property type="entry name" value="LUCIFERASE-LIKE MONOOXYGENASE"/>
    <property type="match status" value="1"/>
</dbReference>
<feature type="domain" description="Luciferase-like" evidence="3">
    <location>
        <begin position="1"/>
        <end position="319"/>
    </location>
</feature>
<evidence type="ECO:0000256" key="2">
    <source>
        <dbReference type="ARBA" id="ARBA00023033"/>
    </source>
</evidence>
<evidence type="ECO:0000313" key="4">
    <source>
        <dbReference type="EMBL" id="MEV0366456.1"/>
    </source>
</evidence>
<dbReference type="EMBL" id="JBFAIH010000019">
    <property type="protein sequence ID" value="MEV0366456.1"/>
    <property type="molecule type" value="Genomic_DNA"/>
</dbReference>
<keyword evidence="2" id="KW-0503">Monooxygenase</keyword>
<dbReference type="InterPro" id="IPR050766">
    <property type="entry name" value="Bact_Lucif_Oxidored"/>
</dbReference>
<dbReference type="SUPFAM" id="SSF51679">
    <property type="entry name" value="Bacterial luciferase-like"/>
    <property type="match status" value="1"/>
</dbReference>
<dbReference type="RefSeq" id="WP_357984467.1">
    <property type="nucleotide sequence ID" value="NZ_JBFAIH010000019.1"/>
</dbReference>
<name>A0ABV3FFH1_9NOCA</name>
<reference evidence="4 5" key="1">
    <citation type="submission" date="2024-06" db="EMBL/GenBank/DDBJ databases">
        <title>The Natural Products Discovery Center: Release of the First 8490 Sequenced Strains for Exploring Actinobacteria Biosynthetic Diversity.</title>
        <authorList>
            <person name="Kalkreuter E."/>
            <person name="Kautsar S.A."/>
            <person name="Yang D."/>
            <person name="Bader C.D."/>
            <person name="Teijaro C.N."/>
            <person name="Fluegel L."/>
            <person name="Davis C.M."/>
            <person name="Simpson J.R."/>
            <person name="Lauterbach L."/>
            <person name="Steele A.D."/>
            <person name="Gui C."/>
            <person name="Meng S."/>
            <person name="Li G."/>
            <person name="Viehrig K."/>
            <person name="Ye F."/>
            <person name="Su P."/>
            <person name="Kiefer A.F."/>
            <person name="Nichols A."/>
            <person name="Cepeda A.J."/>
            <person name="Yan W."/>
            <person name="Fan B."/>
            <person name="Jiang Y."/>
            <person name="Adhikari A."/>
            <person name="Zheng C.-J."/>
            <person name="Schuster L."/>
            <person name="Cowan T.M."/>
            <person name="Smanski M.J."/>
            <person name="Chevrette M.G."/>
            <person name="De Carvalho L.P.S."/>
            <person name="Shen B."/>
        </authorList>
    </citation>
    <scope>NUCLEOTIDE SEQUENCE [LARGE SCALE GENOMIC DNA]</scope>
    <source>
        <strain evidence="4 5">NPDC050671</strain>
    </source>
</reference>
<evidence type="ECO:0000259" key="3">
    <source>
        <dbReference type="Pfam" id="PF00296"/>
    </source>
</evidence>
<gene>
    <name evidence="4" type="ORF">AB0H72_27550</name>
</gene>
<dbReference type="Pfam" id="PF00296">
    <property type="entry name" value="Bac_luciferase"/>
    <property type="match status" value="1"/>
</dbReference>
<protein>
    <submittedName>
        <fullName evidence="4">LLM class flavin-dependent oxidoreductase</fullName>
        <ecNumber evidence="4">1.-.-.-</ecNumber>
    </submittedName>
</protein>
<keyword evidence="5" id="KW-1185">Reference proteome</keyword>
<sequence length="396" mass="43705">MRFIFMSEGETAPGHTYEHRYRELVEEVLLAEEVGFDAFGTSEQHVAIGTATTSAPEVIYPYLMALTSRIRFVHLVTLLPTRINHALRVAERLATEDILSNGRVELGVGRGNTTLALRAFEVSPAENKAQQIEGLEVIRRALHNDVFSYVGQHYKIPPRSLVPKGIQAPCPPIHMATGSPESVRTAAELGVGAIVGGFYLGFDFIENMLRIYDEALVGATHTYPLQAQKLVAVAGGMHCAETRDEAVRWARQLTETVALSTDAYERLSKLSADYQYMGAVKHVDFSDERYMLQDSAGFIVGDPDDCIAQVQRYADLGADALVMRIDGLPHSELMKSIELFGKYVIPKFKNPRGVVRTPEAILDDIRNARPAHYAEVEAFGNADSHTDGSIKVGESR</sequence>
<dbReference type="GO" id="GO:0016491">
    <property type="term" value="F:oxidoreductase activity"/>
    <property type="evidence" value="ECO:0007669"/>
    <property type="project" value="UniProtKB-KW"/>
</dbReference>
<dbReference type="Proteomes" id="UP001551658">
    <property type="component" value="Unassembled WGS sequence"/>
</dbReference>
<dbReference type="InterPro" id="IPR011251">
    <property type="entry name" value="Luciferase-like_dom"/>
</dbReference>
<keyword evidence="1 4" id="KW-0560">Oxidoreductase</keyword>